<evidence type="ECO:0000313" key="4">
    <source>
        <dbReference type="Proteomes" id="UP001310248"/>
    </source>
</evidence>
<protein>
    <submittedName>
        <fullName evidence="3">Tetratricopeptide repeat protein</fullName>
    </submittedName>
</protein>
<dbReference type="RefSeq" id="WP_329774101.1">
    <property type="nucleotide sequence ID" value="NZ_JAYDYW010000004.1"/>
</dbReference>
<evidence type="ECO:0000313" key="3">
    <source>
        <dbReference type="EMBL" id="MEE1672656.1"/>
    </source>
</evidence>
<dbReference type="EMBL" id="JAYDYW010000004">
    <property type="protein sequence ID" value="MEE1672656.1"/>
    <property type="molecule type" value="Genomic_DNA"/>
</dbReference>
<reference evidence="4" key="1">
    <citation type="submission" date="2023-07" db="EMBL/GenBank/DDBJ databases">
        <title>Draft genome sequence of Agarivorans aestuarii strain ZMCS4, a CAZymes producing bacteria isolated from the marine brown algae Clodostephus spongiosus.</title>
        <authorList>
            <person name="Lorente B."/>
            <person name="Cabral C."/>
            <person name="Frias J."/>
            <person name="Faria J."/>
            <person name="Toubarro D."/>
        </authorList>
    </citation>
    <scope>NUCLEOTIDE SEQUENCE [LARGE SCALE GENOMIC DNA]</scope>
    <source>
        <strain evidence="4">ZMCS4</strain>
    </source>
</reference>
<dbReference type="SUPFAM" id="SSF48452">
    <property type="entry name" value="TPR-like"/>
    <property type="match status" value="1"/>
</dbReference>
<gene>
    <name evidence="3" type="ORF">SNR37_002066</name>
</gene>
<sequence length="254" mass="29664">MIFRILGIEEEISGQSMVLVRKTLHRLWLDWLKLNPLEEKVELRFEQLKKLFYTDLGFSSDWQAYYHSKNLLIGDSLSRRCGNATSLAMLLHYFARKLDIECHAIEFPAQTILAFKMSQRFVYFDAFNGEERSLAQLEVIHRGHKGNLARLSQDDLEPISSAQMTERWLSELKSACLREDDFEIALRVSQVLLRLKPGDPHEMRDRGFIYQQLDCNNVAINDFEYFIEQCPDDPLSKILKVQIHSMDSQPAILH</sequence>
<dbReference type="InterPro" id="IPR011990">
    <property type="entry name" value="TPR-like_helical_dom_sf"/>
</dbReference>
<accession>A0ABU7G0C2</accession>
<comment type="caution">
    <text evidence="3">The sequence shown here is derived from an EMBL/GenBank/DDBJ whole genome shotgun (WGS) entry which is preliminary data.</text>
</comment>
<dbReference type="Proteomes" id="UP001310248">
    <property type="component" value="Unassembled WGS sequence"/>
</dbReference>
<keyword evidence="4" id="KW-1185">Reference proteome</keyword>
<proteinExistence type="inferred from homology"/>
<dbReference type="Pfam" id="PF13369">
    <property type="entry name" value="Transglut_core2"/>
    <property type="match status" value="1"/>
</dbReference>
<comment type="similarity">
    <text evidence="1">Belongs to the UPF0162 family.</text>
</comment>
<evidence type="ECO:0000256" key="1">
    <source>
        <dbReference type="ARBA" id="ARBA00007100"/>
    </source>
</evidence>
<dbReference type="Pfam" id="PF13371">
    <property type="entry name" value="TPR_9"/>
    <property type="match status" value="1"/>
</dbReference>
<name>A0ABU7G0C2_9ALTE</name>
<evidence type="ECO:0000259" key="2">
    <source>
        <dbReference type="Pfam" id="PF13369"/>
    </source>
</evidence>
<feature type="domain" description="Protein SirB1 N-terminal" evidence="2">
    <location>
        <begin position="29"/>
        <end position="169"/>
    </location>
</feature>
<dbReference type="InterPro" id="IPR032698">
    <property type="entry name" value="SirB1_N"/>
</dbReference>
<organism evidence="3 4">
    <name type="scientific">Agarivorans aestuarii</name>
    <dbReference type="NCBI Taxonomy" id="1563703"/>
    <lineage>
        <taxon>Bacteria</taxon>
        <taxon>Pseudomonadati</taxon>
        <taxon>Pseudomonadota</taxon>
        <taxon>Gammaproteobacteria</taxon>
        <taxon>Alteromonadales</taxon>
        <taxon>Alteromonadaceae</taxon>
        <taxon>Agarivorans</taxon>
    </lineage>
</organism>